<dbReference type="RefSeq" id="WP_272136370.1">
    <property type="nucleotide sequence ID" value="NZ_JAQLOI010000001.1"/>
</dbReference>
<sequence length="102" mass="11333">MTNLNSRKFRFTITIVKTLPPHHPDSKSTSSEYSDTEVIGLRLMISKAVLPIIGRSSLGMTTRVLQTPFLFLTGNAIIRPILYTLISKGAYKKGESVIVKLL</sequence>
<dbReference type="EMBL" id="JAQLOI010000001">
    <property type="protein sequence ID" value="MDB1124242.1"/>
    <property type="molecule type" value="Genomic_DNA"/>
</dbReference>
<dbReference type="Proteomes" id="UP001210678">
    <property type="component" value="Unassembled WGS sequence"/>
</dbReference>
<accession>A0ABT4YRQ7</accession>
<gene>
    <name evidence="1" type="ORF">PGX00_11495</name>
</gene>
<name>A0ABT4YRQ7_9VIBR</name>
<reference evidence="1 2" key="1">
    <citation type="submission" date="2023-01" db="EMBL/GenBank/DDBJ databases">
        <title>Vibrio sp. KJ40-1 sp.nov, isolated from marine algae.</title>
        <authorList>
            <person name="Butt M."/>
            <person name="Kim J.M.J."/>
            <person name="Jeon C.O.C."/>
        </authorList>
    </citation>
    <scope>NUCLEOTIDE SEQUENCE [LARGE SCALE GENOMIC DNA]</scope>
    <source>
        <strain evidence="1 2">KJ40-1</strain>
    </source>
</reference>
<comment type="caution">
    <text evidence="1">The sequence shown here is derived from an EMBL/GenBank/DDBJ whole genome shotgun (WGS) entry which is preliminary data.</text>
</comment>
<proteinExistence type="predicted"/>
<keyword evidence="2" id="KW-1185">Reference proteome</keyword>
<evidence type="ECO:0000313" key="2">
    <source>
        <dbReference type="Proteomes" id="UP001210678"/>
    </source>
</evidence>
<protein>
    <submittedName>
        <fullName evidence="1">Uncharacterized protein</fullName>
    </submittedName>
</protein>
<evidence type="ECO:0000313" key="1">
    <source>
        <dbReference type="EMBL" id="MDB1124242.1"/>
    </source>
</evidence>
<organism evidence="1 2">
    <name type="scientific">Vibrio algarum</name>
    <dbReference type="NCBI Taxonomy" id="3020714"/>
    <lineage>
        <taxon>Bacteria</taxon>
        <taxon>Pseudomonadati</taxon>
        <taxon>Pseudomonadota</taxon>
        <taxon>Gammaproteobacteria</taxon>
        <taxon>Vibrionales</taxon>
        <taxon>Vibrionaceae</taxon>
        <taxon>Vibrio</taxon>
    </lineage>
</organism>